<dbReference type="AlphaFoldDB" id="A0A087G386"/>
<feature type="region of interest" description="Disordered" evidence="1">
    <location>
        <begin position="37"/>
        <end position="107"/>
    </location>
</feature>
<dbReference type="OrthoDB" id="1110516at2759"/>
<sequence>MGDETNNNGPQDAVLEFLNAMREELRGIGDRVGWLEQSEERVEERNVQAWRNVQEEEEDQDGEDDDVPPDPLRRQRLRREDPLGRNQARRVEPRETYNELKLTPPTFAGKSDPEVYLDWERRLEHIFECYGYGERKKVVVAAAQLTDNALAWWDRNVAKEGGNVLDQ</sequence>
<keyword evidence="3" id="KW-1185">Reference proteome</keyword>
<evidence type="ECO:0000256" key="1">
    <source>
        <dbReference type="SAM" id="MobiDB-lite"/>
    </source>
</evidence>
<feature type="compositionally biased region" description="Acidic residues" evidence="1">
    <location>
        <begin position="55"/>
        <end position="68"/>
    </location>
</feature>
<feature type="compositionally biased region" description="Basic and acidic residues" evidence="1">
    <location>
        <begin position="78"/>
        <end position="98"/>
    </location>
</feature>
<dbReference type="Gramene" id="KFK24338">
    <property type="protein sequence ID" value="KFK24338"/>
    <property type="gene ID" value="AALP_AAs73801U000100"/>
</dbReference>
<proteinExistence type="predicted"/>
<name>A0A087G386_ARAAL</name>
<dbReference type="EMBL" id="KL969838">
    <property type="protein sequence ID" value="KFK24338.1"/>
    <property type="molecule type" value="Genomic_DNA"/>
</dbReference>
<evidence type="ECO:0008006" key="4">
    <source>
        <dbReference type="Google" id="ProtNLM"/>
    </source>
</evidence>
<dbReference type="eggNOG" id="KOG0017">
    <property type="taxonomic scope" value="Eukaryota"/>
</dbReference>
<dbReference type="Proteomes" id="UP000029120">
    <property type="component" value="Unassembled WGS sequence"/>
</dbReference>
<accession>A0A087G386</accession>
<gene>
    <name evidence="2" type="ORF">AALP_AAs73801U000100</name>
</gene>
<evidence type="ECO:0000313" key="3">
    <source>
        <dbReference type="Proteomes" id="UP000029120"/>
    </source>
</evidence>
<reference evidence="3" key="1">
    <citation type="journal article" date="2015" name="Nat. Plants">
        <title>Genome expansion of Arabis alpina linked with retrotransposition and reduced symmetric DNA methylation.</title>
        <authorList>
            <person name="Willing E.M."/>
            <person name="Rawat V."/>
            <person name="Mandakova T."/>
            <person name="Maumus F."/>
            <person name="James G.V."/>
            <person name="Nordstroem K.J."/>
            <person name="Becker C."/>
            <person name="Warthmann N."/>
            <person name="Chica C."/>
            <person name="Szarzynska B."/>
            <person name="Zytnicki M."/>
            <person name="Albani M.C."/>
            <person name="Kiefer C."/>
            <person name="Bergonzi S."/>
            <person name="Castaings L."/>
            <person name="Mateos J.L."/>
            <person name="Berns M.C."/>
            <person name="Bujdoso N."/>
            <person name="Piofczyk T."/>
            <person name="de Lorenzo L."/>
            <person name="Barrero-Sicilia C."/>
            <person name="Mateos I."/>
            <person name="Piednoel M."/>
            <person name="Hagmann J."/>
            <person name="Chen-Min-Tao R."/>
            <person name="Iglesias-Fernandez R."/>
            <person name="Schuster S.C."/>
            <person name="Alonso-Blanco C."/>
            <person name="Roudier F."/>
            <person name="Carbonero P."/>
            <person name="Paz-Ares J."/>
            <person name="Davis S.J."/>
            <person name="Pecinka A."/>
            <person name="Quesneville H."/>
            <person name="Colot V."/>
            <person name="Lysak M.A."/>
            <person name="Weigel D."/>
            <person name="Coupland G."/>
            <person name="Schneeberger K."/>
        </authorList>
    </citation>
    <scope>NUCLEOTIDE SEQUENCE [LARGE SCALE GENOMIC DNA]</scope>
    <source>
        <strain evidence="3">cv. Pajares</strain>
    </source>
</reference>
<organism evidence="2 3">
    <name type="scientific">Arabis alpina</name>
    <name type="common">Alpine rock-cress</name>
    <dbReference type="NCBI Taxonomy" id="50452"/>
    <lineage>
        <taxon>Eukaryota</taxon>
        <taxon>Viridiplantae</taxon>
        <taxon>Streptophyta</taxon>
        <taxon>Embryophyta</taxon>
        <taxon>Tracheophyta</taxon>
        <taxon>Spermatophyta</taxon>
        <taxon>Magnoliopsida</taxon>
        <taxon>eudicotyledons</taxon>
        <taxon>Gunneridae</taxon>
        <taxon>Pentapetalae</taxon>
        <taxon>rosids</taxon>
        <taxon>malvids</taxon>
        <taxon>Brassicales</taxon>
        <taxon>Brassicaceae</taxon>
        <taxon>Arabideae</taxon>
        <taxon>Arabis</taxon>
    </lineage>
</organism>
<protein>
    <recommendedName>
        <fullName evidence="4">Retrotransposon gag domain-containing protein</fullName>
    </recommendedName>
</protein>
<evidence type="ECO:0000313" key="2">
    <source>
        <dbReference type="EMBL" id="KFK24338.1"/>
    </source>
</evidence>